<feature type="transmembrane region" description="Helical" evidence="4">
    <location>
        <begin position="382"/>
        <end position="405"/>
    </location>
</feature>
<feature type="transmembrane region" description="Helical" evidence="4">
    <location>
        <begin position="290"/>
        <end position="315"/>
    </location>
</feature>
<dbReference type="InterPro" id="IPR020846">
    <property type="entry name" value="MFS_dom"/>
</dbReference>
<keyword evidence="3 4" id="KW-0472">Membrane</keyword>
<evidence type="ECO:0000259" key="5">
    <source>
        <dbReference type="PROSITE" id="PS50850"/>
    </source>
</evidence>
<proteinExistence type="predicted"/>
<dbReference type="PROSITE" id="PS50850">
    <property type="entry name" value="MFS"/>
    <property type="match status" value="1"/>
</dbReference>
<feature type="transmembrane region" description="Helical" evidence="4">
    <location>
        <begin position="57"/>
        <end position="75"/>
    </location>
</feature>
<organism evidence="6 7">
    <name type="scientific">Mesosutterella multiformis</name>
    <dbReference type="NCBI Taxonomy" id="2259133"/>
    <lineage>
        <taxon>Bacteria</taxon>
        <taxon>Pseudomonadati</taxon>
        <taxon>Pseudomonadota</taxon>
        <taxon>Betaproteobacteria</taxon>
        <taxon>Burkholderiales</taxon>
        <taxon>Sutterellaceae</taxon>
        <taxon>Mesosutterella</taxon>
    </lineage>
</organism>
<accession>A0A401LN68</accession>
<dbReference type="Pfam" id="PF07690">
    <property type="entry name" value="MFS_1"/>
    <property type="match status" value="1"/>
</dbReference>
<dbReference type="PANTHER" id="PTHR11360:SF317">
    <property type="entry name" value="MAJOR FACILITATOR SUPERFAMILY (MFS) PROFILE DOMAIN-CONTAINING PROTEIN-RELATED"/>
    <property type="match status" value="1"/>
</dbReference>
<keyword evidence="2 4" id="KW-1133">Transmembrane helix</keyword>
<dbReference type="InterPro" id="IPR036259">
    <property type="entry name" value="MFS_trans_sf"/>
</dbReference>
<feature type="transmembrane region" description="Helical" evidence="4">
    <location>
        <begin position="258"/>
        <end position="278"/>
    </location>
</feature>
<evidence type="ECO:0000256" key="4">
    <source>
        <dbReference type="SAM" id="Phobius"/>
    </source>
</evidence>
<feature type="transmembrane region" description="Helical" evidence="4">
    <location>
        <begin position="354"/>
        <end position="376"/>
    </location>
</feature>
<comment type="caution">
    <text evidence="6">The sequence shown here is derived from an EMBL/GenBank/DDBJ whole genome shotgun (WGS) entry which is preliminary data.</text>
</comment>
<sequence length="410" mass="42231">MNAEMTLQLEKRRWWILAVIGLINLCAGSIYAWSVLAAASAAKLSSVLGTAVTPGDLAIAFGVANAVGPIPMILGGAINDRFGPRTVIVAGGFLMGLGLICCGLAESVGTLIAAYGGLFGLGLGLTYGACITTAVRYFPDRRGMAGGIVTAAYGMSSVLVPPIAQALIGSVGITATFIILGTVCGAAIMAGGFVCRQCPPDFVPHGMVKKAKAEAKGLTWREMLRSPVFYPMIALLLSGAFAGMMIISQAASIARHEIGMTAAAAAVSVSVIALFNMAGRLVAGILSDHLGRITVLAGALCLSLAGLFTLMTAGMGDFAQYYLGCVLVGLSFGAFMAIYPGFTAERFGTAHSSVNYGIMFCGFAAAGFGGPALMRWMQHTGFVFSDCCMVGAAFCLLGLVFAAVCRRMVK</sequence>
<dbReference type="AlphaFoldDB" id="A0A388SCI0"/>
<dbReference type="EMBL" id="BGZJ01000001">
    <property type="protein sequence ID" value="GBO93915.1"/>
    <property type="molecule type" value="Genomic_DNA"/>
</dbReference>
<feature type="transmembrane region" description="Helical" evidence="4">
    <location>
        <begin position="147"/>
        <end position="168"/>
    </location>
</feature>
<feature type="transmembrane region" description="Helical" evidence="4">
    <location>
        <begin position="321"/>
        <end position="342"/>
    </location>
</feature>
<dbReference type="GO" id="GO:0022857">
    <property type="term" value="F:transmembrane transporter activity"/>
    <property type="evidence" value="ECO:0007669"/>
    <property type="project" value="InterPro"/>
</dbReference>
<protein>
    <submittedName>
        <fullName evidence="6">MFS transporter</fullName>
    </submittedName>
</protein>
<feature type="domain" description="Major facilitator superfamily (MFS) profile" evidence="5">
    <location>
        <begin position="13"/>
        <end position="410"/>
    </location>
</feature>
<reference evidence="6 7" key="1">
    <citation type="journal article" date="2018" name="Int. J. Syst. Evol. Microbiol.">
        <title>Mesosutterella multiformis gen. nov., sp. nov., a member of the family Sutterellaceae and Sutterella megalosphaeroides sp. nov., isolated from human faeces.</title>
        <authorList>
            <person name="Sakamoto M."/>
            <person name="Ikeyama N."/>
            <person name="Kunihiro T."/>
            <person name="Iino T."/>
            <person name="Yuki M."/>
            <person name="Ohkuma M."/>
        </authorList>
    </citation>
    <scope>NUCLEOTIDE SEQUENCE [LARGE SCALE GENOMIC DNA]</scope>
    <source>
        <strain evidence="6 7">4NBBH2</strain>
    </source>
</reference>
<keyword evidence="1 4" id="KW-0812">Transmembrane</keyword>
<feature type="transmembrane region" description="Helical" evidence="4">
    <location>
        <begin position="112"/>
        <end position="135"/>
    </location>
</feature>
<evidence type="ECO:0000256" key="1">
    <source>
        <dbReference type="ARBA" id="ARBA00022692"/>
    </source>
</evidence>
<evidence type="ECO:0000256" key="2">
    <source>
        <dbReference type="ARBA" id="ARBA00022989"/>
    </source>
</evidence>
<feature type="transmembrane region" description="Helical" evidence="4">
    <location>
        <begin position="14"/>
        <end position="37"/>
    </location>
</feature>
<dbReference type="Gene3D" id="1.20.1250.20">
    <property type="entry name" value="MFS general substrate transporter like domains"/>
    <property type="match status" value="1"/>
</dbReference>
<dbReference type="InterPro" id="IPR011701">
    <property type="entry name" value="MFS"/>
</dbReference>
<gene>
    <name evidence="6" type="ORF">MESMUL_12690</name>
</gene>
<dbReference type="PANTHER" id="PTHR11360">
    <property type="entry name" value="MONOCARBOXYLATE TRANSPORTER"/>
    <property type="match status" value="1"/>
</dbReference>
<dbReference type="Proteomes" id="UP000266091">
    <property type="component" value="Unassembled WGS sequence"/>
</dbReference>
<name>A0A388SCI0_9BURK</name>
<evidence type="ECO:0000313" key="6">
    <source>
        <dbReference type="EMBL" id="GBO93915.1"/>
    </source>
</evidence>
<feature type="transmembrane region" description="Helical" evidence="4">
    <location>
        <begin position="87"/>
        <end position="106"/>
    </location>
</feature>
<dbReference type="SUPFAM" id="SSF103473">
    <property type="entry name" value="MFS general substrate transporter"/>
    <property type="match status" value="1"/>
</dbReference>
<keyword evidence="7" id="KW-1185">Reference proteome</keyword>
<feature type="transmembrane region" description="Helical" evidence="4">
    <location>
        <begin position="174"/>
        <end position="195"/>
    </location>
</feature>
<evidence type="ECO:0000313" key="7">
    <source>
        <dbReference type="Proteomes" id="UP000266091"/>
    </source>
</evidence>
<dbReference type="InterPro" id="IPR050327">
    <property type="entry name" value="Proton-linked_MCT"/>
</dbReference>
<feature type="transmembrane region" description="Helical" evidence="4">
    <location>
        <begin position="228"/>
        <end position="252"/>
    </location>
</feature>
<accession>A0A388SCI0</accession>
<dbReference type="RefSeq" id="WP_235005660.1">
    <property type="nucleotide sequence ID" value="NZ_BGZJ01000001.1"/>
</dbReference>
<evidence type="ECO:0000256" key="3">
    <source>
        <dbReference type="ARBA" id="ARBA00023136"/>
    </source>
</evidence>